<proteinExistence type="predicted"/>
<organism evidence="2 3">
    <name type="scientific">Stylosanthes scabra</name>
    <dbReference type="NCBI Taxonomy" id="79078"/>
    <lineage>
        <taxon>Eukaryota</taxon>
        <taxon>Viridiplantae</taxon>
        <taxon>Streptophyta</taxon>
        <taxon>Embryophyta</taxon>
        <taxon>Tracheophyta</taxon>
        <taxon>Spermatophyta</taxon>
        <taxon>Magnoliopsida</taxon>
        <taxon>eudicotyledons</taxon>
        <taxon>Gunneridae</taxon>
        <taxon>Pentapetalae</taxon>
        <taxon>rosids</taxon>
        <taxon>fabids</taxon>
        <taxon>Fabales</taxon>
        <taxon>Fabaceae</taxon>
        <taxon>Papilionoideae</taxon>
        <taxon>50 kb inversion clade</taxon>
        <taxon>dalbergioids sensu lato</taxon>
        <taxon>Dalbergieae</taxon>
        <taxon>Pterocarpus clade</taxon>
        <taxon>Stylosanthes</taxon>
    </lineage>
</organism>
<evidence type="ECO:0000313" key="3">
    <source>
        <dbReference type="Proteomes" id="UP001341840"/>
    </source>
</evidence>
<keyword evidence="3" id="KW-1185">Reference proteome</keyword>
<reference evidence="2 3" key="1">
    <citation type="journal article" date="2023" name="Plants (Basel)">
        <title>Bridging the Gap: Combining Genomics and Transcriptomics Approaches to Understand Stylosanthes scabra, an Orphan Legume from the Brazilian Caatinga.</title>
        <authorList>
            <person name="Ferreira-Neto J.R.C."/>
            <person name="da Silva M.D."/>
            <person name="Binneck E."/>
            <person name="de Melo N.F."/>
            <person name="da Silva R.H."/>
            <person name="de Melo A.L.T.M."/>
            <person name="Pandolfi V."/>
            <person name="Bustamante F.O."/>
            <person name="Brasileiro-Vidal A.C."/>
            <person name="Benko-Iseppon A.M."/>
        </authorList>
    </citation>
    <scope>NUCLEOTIDE SEQUENCE [LARGE SCALE GENOMIC DNA]</scope>
    <source>
        <tissue evidence="2">Leaves</tissue>
    </source>
</reference>
<evidence type="ECO:0000313" key="2">
    <source>
        <dbReference type="EMBL" id="MED6192877.1"/>
    </source>
</evidence>
<sequence length="132" mass="14708">MASKLTTCFVFWNLHLSHPNTVVRFPSSPSHRLLLPASCKMRQRSLSSQHKKQQIKKASHEQPSTEGDSQPDPDEDSERRKAPLDSLPSINNEILGSTDTGNSDSGENLDSPVLIPETTPSVSQSTNYRYNF</sequence>
<accession>A0ABU6X4U3</accession>
<dbReference type="Proteomes" id="UP001341840">
    <property type="component" value="Unassembled WGS sequence"/>
</dbReference>
<name>A0ABU6X4U3_9FABA</name>
<feature type="compositionally biased region" description="Polar residues" evidence="1">
    <location>
        <begin position="88"/>
        <end position="108"/>
    </location>
</feature>
<feature type="region of interest" description="Disordered" evidence="1">
    <location>
        <begin position="40"/>
        <end position="132"/>
    </location>
</feature>
<evidence type="ECO:0000256" key="1">
    <source>
        <dbReference type="SAM" id="MobiDB-lite"/>
    </source>
</evidence>
<protein>
    <submittedName>
        <fullName evidence="2">Uncharacterized protein</fullName>
    </submittedName>
</protein>
<comment type="caution">
    <text evidence="2">The sequence shown here is derived from an EMBL/GenBank/DDBJ whole genome shotgun (WGS) entry which is preliminary data.</text>
</comment>
<gene>
    <name evidence="2" type="ORF">PIB30_118012</name>
</gene>
<feature type="compositionally biased region" description="Polar residues" evidence="1">
    <location>
        <begin position="118"/>
        <end position="132"/>
    </location>
</feature>
<dbReference type="EMBL" id="JASCZI010211485">
    <property type="protein sequence ID" value="MED6192877.1"/>
    <property type="molecule type" value="Genomic_DNA"/>
</dbReference>